<evidence type="ECO:0000313" key="1">
    <source>
        <dbReference type="EMBL" id="RAS73542.1"/>
    </source>
</evidence>
<dbReference type="AlphaFoldDB" id="A0AAX1Q5V8"/>
<protein>
    <submittedName>
        <fullName evidence="1">Uncharacterized protein</fullName>
    </submittedName>
</protein>
<dbReference type="Proteomes" id="UP000250174">
    <property type="component" value="Unassembled WGS sequence"/>
</dbReference>
<sequence>MKLSVTFVFEERNIRQVYIEDKTAEELYEEISNCKGWYRYEKNKCTHAVNMNLVTYFNIK</sequence>
<dbReference type="RefSeq" id="WP_111923271.1">
    <property type="nucleotide sequence ID" value="NZ_JAMAYK010000001.1"/>
</dbReference>
<name>A0AAX1Q5V8_9BACI</name>
<reference evidence="1 2" key="1">
    <citation type="submission" date="2016-03" db="EMBL/GenBank/DDBJ databases">
        <title>Comparison of Bacillus endophyticus and B. anthracis characteristics using whole genome sequence analysis and microbiological techniques.</title>
        <authorList>
            <person name="Lekota K.E."/>
            <person name="Mafofo J."/>
            <person name="Rees J."/>
            <person name="Muchadeyi F.C."/>
            <person name="Madoroba E."/>
            <person name="Van Heerden H."/>
        </authorList>
    </citation>
    <scope>NUCLEOTIDE SEQUENCE [LARGE SCALE GENOMIC DNA]</scope>
    <source>
        <strain evidence="1 2">3631_10C</strain>
    </source>
</reference>
<evidence type="ECO:0000313" key="2">
    <source>
        <dbReference type="Proteomes" id="UP000250174"/>
    </source>
</evidence>
<dbReference type="GeneID" id="72758405"/>
<organism evidence="1 2">
    <name type="scientific">Priestia endophytica</name>
    <dbReference type="NCBI Taxonomy" id="135735"/>
    <lineage>
        <taxon>Bacteria</taxon>
        <taxon>Bacillati</taxon>
        <taxon>Bacillota</taxon>
        <taxon>Bacilli</taxon>
        <taxon>Bacillales</taxon>
        <taxon>Bacillaceae</taxon>
        <taxon>Priestia</taxon>
    </lineage>
</organism>
<gene>
    <name evidence="1" type="ORF">A3864_20670</name>
</gene>
<accession>A0AAX1Q5V8</accession>
<dbReference type="EMBL" id="LVYK01000055">
    <property type="protein sequence ID" value="RAS73542.1"/>
    <property type="molecule type" value="Genomic_DNA"/>
</dbReference>
<comment type="caution">
    <text evidence="1">The sequence shown here is derived from an EMBL/GenBank/DDBJ whole genome shotgun (WGS) entry which is preliminary data.</text>
</comment>
<proteinExistence type="predicted"/>